<dbReference type="SUPFAM" id="SSF53254">
    <property type="entry name" value="Phosphoglycerate mutase-like"/>
    <property type="match status" value="1"/>
</dbReference>
<dbReference type="EMBL" id="CM000313">
    <property type="protein sequence ID" value="EEQ46962.1"/>
    <property type="molecule type" value="Genomic_DNA"/>
</dbReference>
<dbReference type="Gene3D" id="3.40.50.1240">
    <property type="entry name" value="Phosphoglycerate mutase-like"/>
    <property type="match status" value="1"/>
</dbReference>
<dbReference type="VEuPathDB" id="FungiDB:CAWG_05516"/>
<dbReference type="OrthoDB" id="414418at2759"/>
<keyword evidence="3" id="KW-1185">Reference proteome</keyword>
<gene>
    <name evidence="2" type="ORF">CAWG_05516</name>
</gene>
<dbReference type="SMART" id="SM00855">
    <property type="entry name" value="PGAM"/>
    <property type="match status" value="1"/>
</dbReference>
<name>C4YTM1_CANAW</name>
<dbReference type="PaxDb" id="5476-C4YTM1"/>
<dbReference type="InterPro" id="IPR051710">
    <property type="entry name" value="Phosphatase_SH3-domain"/>
</dbReference>
<protein>
    <recommendedName>
        <fullName evidence="4">Transcription factor TFIIIC, tau55 subunit</fullName>
    </recommendedName>
</protein>
<reference evidence="2 3" key="1">
    <citation type="journal article" date="2009" name="Nature">
        <title>Evolution of pathogenicity and sexual reproduction in eight Candida genomes.</title>
        <authorList>
            <person name="Butler G."/>
            <person name="Rasmussen M.D."/>
            <person name="Lin M.F."/>
            <person name="Santos M.A."/>
            <person name="Sakthikumar S."/>
            <person name="Munro C.A."/>
            <person name="Rheinbay E."/>
            <person name="Grabherr M."/>
            <person name="Forche A."/>
            <person name="Reedy J.L."/>
            <person name="Agrafioti I."/>
            <person name="Arnaud M.B."/>
            <person name="Bates S."/>
            <person name="Brown A.J."/>
            <person name="Brunke S."/>
            <person name="Costanzo M.C."/>
            <person name="Fitzpatrick D.A."/>
            <person name="de Groot P.W."/>
            <person name="Harris D."/>
            <person name="Hoyer L.L."/>
            <person name="Hube B."/>
            <person name="Klis F.M."/>
            <person name="Kodira C."/>
            <person name="Lennard N."/>
            <person name="Logue M.E."/>
            <person name="Martin R."/>
            <person name="Neiman A.M."/>
            <person name="Nikolaou E."/>
            <person name="Quail M.A."/>
            <person name="Quinn J."/>
            <person name="Santos M.C."/>
            <person name="Schmitzberger F.F."/>
            <person name="Sherlock G."/>
            <person name="Shah P."/>
            <person name="Silverstein K.A."/>
            <person name="Skrzypek M.S."/>
            <person name="Soll D."/>
            <person name="Staggs R."/>
            <person name="Stansfield I."/>
            <person name="Stumpf M.P."/>
            <person name="Sudbery P.E."/>
            <person name="Srikantha T."/>
            <person name="Zeng Q."/>
            <person name="Berman J."/>
            <person name="Berriman M."/>
            <person name="Heitman J."/>
            <person name="Gow N.A."/>
            <person name="Lorenz M.C."/>
            <person name="Birren B.W."/>
            <person name="Kellis M."/>
            <person name="Cuomo C.A."/>
        </authorList>
    </citation>
    <scope>NUCLEOTIDE SEQUENCE [LARGE SCALE GENOMIC DNA]</scope>
    <source>
        <strain evidence="2 3">WO-1</strain>
    </source>
</reference>
<dbReference type="GO" id="GO:0016791">
    <property type="term" value="F:phosphatase activity"/>
    <property type="evidence" value="ECO:0007669"/>
    <property type="project" value="UniProtKB-ARBA"/>
</dbReference>
<dbReference type="PANTHER" id="PTHR16469">
    <property type="entry name" value="UBIQUITIN-ASSOCIATED AND SH3 DOMAIN-CONTAINING BA-RELATED"/>
    <property type="match status" value="1"/>
</dbReference>
<dbReference type="CDD" id="cd07067">
    <property type="entry name" value="HP_PGM_like"/>
    <property type="match status" value="1"/>
</dbReference>
<dbReference type="Pfam" id="PF00300">
    <property type="entry name" value="His_Phos_1"/>
    <property type="match status" value="1"/>
</dbReference>
<organism evidence="2 3">
    <name type="scientific">Candida albicans (strain WO-1)</name>
    <name type="common">Yeast</name>
    <dbReference type="NCBI Taxonomy" id="294748"/>
    <lineage>
        <taxon>Eukaryota</taxon>
        <taxon>Fungi</taxon>
        <taxon>Dikarya</taxon>
        <taxon>Ascomycota</taxon>
        <taxon>Saccharomycotina</taxon>
        <taxon>Pichiomycetes</taxon>
        <taxon>Debaryomycetaceae</taxon>
        <taxon>Candida/Lodderomyces clade</taxon>
        <taxon>Candida</taxon>
    </lineage>
</organism>
<sequence length="383" mass="43119">MTIETIYIARHGYRSNWLPPPHPPNPTGIDSDPALAPHGVEQAQQLAAYLTSLPTHEKPEFIIASPFYRCIETSRPIAEMLDLKIALERGVGEWFRKNRDTKPVPGDYTQLRTFFDKLLIDEDTWPRDNLNVIPNIEGEDYDEIYDRAKLFWKKFIPEFEKKFPEIKNVLIVTHAATKIALGSALLQLKSVTDVIDDNQTTFYVTIDIPSISNKIDNEEEPPSRTGQAPKFKNNIIKPSAQLQFTDLKENHPLVKISNNTISAQGSSSSSLSASKNGFNSHTHTSGVIDPSALIDGKIYQTDWNQLQGTELIFDENGQFIGKVKEHLTCNNNTKFTLKKAEEVEQLRSADDSIMDIDQDSQGQQPARSQFLKRAIVAARAKGK</sequence>
<evidence type="ECO:0000256" key="1">
    <source>
        <dbReference type="SAM" id="MobiDB-lite"/>
    </source>
</evidence>
<accession>C4YTM1</accession>
<evidence type="ECO:0008006" key="4">
    <source>
        <dbReference type="Google" id="ProtNLM"/>
    </source>
</evidence>
<dbReference type="InterPro" id="IPR013078">
    <property type="entry name" value="His_Pase_superF_clade-1"/>
</dbReference>
<dbReference type="InterPro" id="IPR029033">
    <property type="entry name" value="His_PPase_superfam"/>
</dbReference>
<proteinExistence type="predicted"/>
<feature type="region of interest" description="Disordered" evidence="1">
    <location>
        <begin position="213"/>
        <end position="232"/>
    </location>
</feature>
<dbReference type="PANTHER" id="PTHR16469:SF51">
    <property type="entry name" value="TRANSCRIPTION FACTOR TAU 55 KDA SUBUNIT"/>
    <property type="match status" value="1"/>
</dbReference>
<feature type="compositionally biased region" description="Low complexity" evidence="1">
    <location>
        <begin position="262"/>
        <end position="280"/>
    </location>
</feature>
<dbReference type="AlphaFoldDB" id="C4YTM1"/>
<dbReference type="FunFam" id="3.40.50.1240:FF:000034">
    <property type="entry name" value="Transcription factor TFIIIC subunit"/>
    <property type="match status" value="1"/>
</dbReference>
<dbReference type="OMA" id="RAKLFWK"/>
<feature type="region of interest" description="Disordered" evidence="1">
    <location>
        <begin position="262"/>
        <end position="286"/>
    </location>
</feature>
<dbReference type="Proteomes" id="UP000001429">
    <property type="component" value="Chromosome 7"/>
</dbReference>
<evidence type="ECO:0000313" key="3">
    <source>
        <dbReference type="Proteomes" id="UP000001429"/>
    </source>
</evidence>
<evidence type="ECO:0000313" key="2">
    <source>
        <dbReference type="EMBL" id="EEQ46962.1"/>
    </source>
</evidence>
<dbReference type="HOGENOM" id="CLU_042838_0_0_1"/>